<dbReference type="Pfam" id="PF00069">
    <property type="entry name" value="Pkinase"/>
    <property type="match status" value="1"/>
</dbReference>
<accession>A0A2I1DH11</accession>
<comment type="similarity">
    <text evidence="1">Belongs to the protein kinase superfamily. STE Ser/Thr protein kinase family. STE20 subfamily.</text>
</comment>
<keyword evidence="2" id="KW-0547">Nucleotide-binding</keyword>
<reference evidence="5" key="1">
    <citation type="submission" date="2016-12" db="EMBL/GenBank/DDBJ databases">
        <title>The genomes of Aspergillus section Nigri reveals drivers in fungal speciation.</title>
        <authorList>
            <consortium name="DOE Joint Genome Institute"/>
            <person name="Vesth T.C."/>
            <person name="Nybo J."/>
            <person name="Theobald S."/>
            <person name="Brandl J."/>
            <person name="Frisvad J.C."/>
            <person name="Nielsen K.F."/>
            <person name="Lyhne E.K."/>
            <person name="Kogle M.E."/>
            <person name="Kuo A."/>
            <person name="Riley R."/>
            <person name="Clum A."/>
            <person name="Nolan M."/>
            <person name="Lipzen A."/>
            <person name="Salamov A."/>
            <person name="Henrissat B."/>
            <person name="Wiebenga A."/>
            <person name="De vries R.P."/>
            <person name="Grigoriev I.V."/>
            <person name="Mortensen U.H."/>
            <person name="Andersen M.R."/>
            <person name="Baker S.E."/>
        </authorList>
    </citation>
    <scope>NUCLEOTIDE SEQUENCE</scope>
    <source>
        <strain evidence="5">IBT 28561</strain>
    </source>
</reference>
<name>A0A2I1DH11_ASPC2</name>
<organism evidence="5 6">
    <name type="scientific">Aspergillus campestris (strain IBT 28561)</name>
    <dbReference type="NCBI Taxonomy" id="1392248"/>
    <lineage>
        <taxon>Eukaryota</taxon>
        <taxon>Fungi</taxon>
        <taxon>Dikarya</taxon>
        <taxon>Ascomycota</taxon>
        <taxon>Pezizomycotina</taxon>
        <taxon>Eurotiomycetes</taxon>
        <taxon>Eurotiomycetidae</taxon>
        <taxon>Eurotiales</taxon>
        <taxon>Aspergillaceae</taxon>
        <taxon>Aspergillus</taxon>
        <taxon>Aspergillus subgen. Circumdati</taxon>
    </lineage>
</organism>
<dbReference type="InterPro" id="IPR000719">
    <property type="entry name" value="Prot_kinase_dom"/>
</dbReference>
<dbReference type="PANTHER" id="PTHR45832">
    <property type="entry name" value="SERINE/THREONINE-PROTEIN KINASE SAMKA-RELATED-RELATED"/>
    <property type="match status" value="1"/>
</dbReference>
<keyword evidence="6" id="KW-1185">Reference proteome</keyword>
<dbReference type="RefSeq" id="XP_024697750.1">
    <property type="nucleotide sequence ID" value="XM_024839238.1"/>
</dbReference>
<evidence type="ECO:0000313" key="5">
    <source>
        <dbReference type="EMBL" id="PKY09156.1"/>
    </source>
</evidence>
<evidence type="ECO:0000256" key="1">
    <source>
        <dbReference type="ARBA" id="ARBA00008874"/>
    </source>
</evidence>
<dbReference type="Gene3D" id="1.10.510.10">
    <property type="entry name" value="Transferase(Phosphotransferase) domain 1"/>
    <property type="match status" value="1"/>
</dbReference>
<feature type="domain" description="Protein kinase" evidence="4">
    <location>
        <begin position="1"/>
        <end position="308"/>
    </location>
</feature>
<dbReference type="PROSITE" id="PS00108">
    <property type="entry name" value="PROTEIN_KINASE_ST"/>
    <property type="match status" value="1"/>
</dbReference>
<evidence type="ECO:0000313" key="6">
    <source>
        <dbReference type="Proteomes" id="UP000234254"/>
    </source>
</evidence>
<evidence type="ECO:0000256" key="2">
    <source>
        <dbReference type="ARBA" id="ARBA00022741"/>
    </source>
</evidence>
<evidence type="ECO:0000256" key="3">
    <source>
        <dbReference type="ARBA" id="ARBA00022840"/>
    </source>
</evidence>
<dbReference type="GO" id="GO:0004672">
    <property type="term" value="F:protein kinase activity"/>
    <property type="evidence" value="ECO:0007669"/>
    <property type="project" value="InterPro"/>
</dbReference>
<protein>
    <submittedName>
        <fullName evidence="5">Kinase-like protein</fullName>
    </submittedName>
</protein>
<dbReference type="GeneID" id="36546762"/>
<evidence type="ECO:0000259" key="4">
    <source>
        <dbReference type="PROSITE" id="PS50011"/>
    </source>
</evidence>
<dbReference type="GO" id="GO:0005524">
    <property type="term" value="F:ATP binding"/>
    <property type="evidence" value="ECO:0007669"/>
    <property type="project" value="UniProtKB-KW"/>
</dbReference>
<sequence>MAACAVTLGRQLKGKAGLYTITKQLQESVWLATAQNKETVVVKSVRHFRLQNERDVLLRFQSQSPYLRPLLDEIEDPPGPPALILRHLDDDLLHASNSKKLSRLEVKYVAKRVLEALAILHGEGYVHTDIKPSNILVNYRHSGARFGDVQLADFESTVHRDSPYARRGDSIGTPIFRSPEAHLSMRWGTETDIWSFGTMLISLMYGEGFHIFKPDVSPDDDEYELKILMKHHRCFGPFPTSYEQIADQDRIAALLWIMQNSPTETLRPFHLTTAREICQEDKEFVLRIMKLDPRDRPTAKALLEDSWFDQL</sequence>
<keyword evidence="3" id="KW-0067">ATP-binding</keyword>
<dbReference type="InterPro" id="IPR011009">
    <property type="entry name" value="Kinase-like_dom_sf"/>
</dbReference>
<dbReference type="SUPFAM" id="SSF56112">
    <property type="entry name" value="Protein kinase-like (PK-like)"/>
    <property type="match status" value="1"/>
</dbReference>
<dbReference type="PANTHER" id="PTHR45832:SF22">
    <property type="entry name" value="SERINE_THREONINE-PROTEIN KINASE SAMKA-RELATED"/>
    <property type="match status" value="1"/>
</dbReference>
<dbReference type="InterPro" id="IPR008271">
    <property type="entry name" value="Ser/Thr_kinase_AS"/>
</dbReference>
<dbReference type="OrthoDB" id="5979581at2759"/>
<dbReference type="EMBL" id="MSFM01000001">
    <property type="protein sequence ID" value="PKY09156.1"/>
    <property type="molecule type" value="Genomic_DNA"/>
</dbReference>
<dbReference type="InterPro" id="IPR051931">
    <property type="entry name" value="PAK3-like"/>
</dbReference>
<proteinExistence type="inferred from homology"/>
<dbReference type="Proteomes" id="UP000234254">
    <property type="component" value="Unassembled WGS sequence"/>
</dbReference>
<dbReference type="SMART" id="SM00220">
    <property type="entry name" value="S_TKc"/>
    <property type="match status" value="1"/>
</dbReference>
<gene>
    <name evidence="5" type="ORF">P168DRAFT_308797</name>
</gene>
<dbReference type="PROSITE" id="PS50011">
    <property type="entry name" value="PROTEIN_KINASE_DOM"/>
    <property type="match status" value="1"/>
</dbReference>
<dbReference type="AlphaFoldDB" id="A0A2I1DH11"/>
<comment type="caution">
    <text evidence="5">The sequence shown here is derived from an EMBL/GenBank/DDBJ whole genome shotgun (WGS) entry which is preliminary data.</text>
</comment>
<dbReference type="VEuPathDB" id="FungiDB:P168DRAFT_308797"/>